<name>A0AAD7LJW3_QUISA</name>
<feature type="region of interest" description="Disordered" evidence="1">
    <location>
        <begin position="878"/>
        <end position="899"/>
    </location>
</feature>
<dbReference type="Pfam" id="PF22910">
    <property type="entry name" value="EDR4-like_1st"/>
    <property type="match status" value="1"/>
</dbReference>
<feature type="compositionally biased region" description="Polar residues" evidence="1">
    <location>
        <begin position="777"/>
        <end position="805"/>
    </location>
</feature>
<feature type="region of interest" description="Disordered" evidence="1">
    <location>
        <begin position="574"/>
        <end position="677"/>
    </location>
</feature>
<dbReference type="InterPro" id="IPR055126">
    <property type="entry name" value="EDR4-like_N"/>
</dbReference>
<dbReference type="EMBL" id="JARAOO010000008">
    <property type="protein sequence ID" value="KAJ7959514.1"/>
    <property type="molecule type" value="Genomic_DNA"/>
</dbReference>
<dbReference type="InterPro" id="IPR040244">
    <property type="entry name" value="EDR4-like"/>
</dbReference>
<evidence type="ECO:0000256" key="1">
    <source>
        <dbReference type="SAM" id="MobiDB-lite"/>
    </source>
</evidence>
<feature type="compositionally biased region" description="Low complexity" evidence="1">
    <location>
        <begin position="711"/>
        <end position="720"/>
    </location>
</feature>
<evidence type="ECO:0000313" key="5">
    <source>
        <dbReference type="Proteomes" id="UP001163823"/>
    </source>
</evidence>
<evidence type="ECO:0000259" key="2">
    <source>
        <dbReference type="Pfam" id="PF11331"/>
    </source>
</evidence>
<dbReference type="KEGG" id="qsa:O6P43_020079"/>
<proteinExistence type="predicted"/>
<gene>
    <name evidence="4" type="ORF">O6P43_020079</name>
</gene>
<feature type="compositionally biased region" description="Basic and acidic residues" evidence="1">
    <location>
        <begin position="44"/>
        <end position="66"/>
    </location>
</feature>
<dbReference type="Proteomes" id="UP001163823">
    <property type="component" value="Chromosome 8"/>
</dbReference>
<dbReference type="InterPro" id="IPR021480">
    <property type="entry name" value="Zinc_ribbon_12"/>
</dbReference>
<sequence length="1536" mass="168697">MTGELTTKVRVVRCPKCRQLLPELAGFDVYKCGGCGTTLQAKKRKDDAVNSKSRSNEGDEDRKFSNSDKIAITSSSRECSLDESSETDQNMYGDCNDEKLGDFSLSNGEKNNGSDKNRVSDCSIEPHEVSNKNCSTEAFHHENEASSSSKVANSVLDTRDVFSLSAGEEELNDGSSSFVGAEVLNDGSLLSQQVKEDADSGNSSLACAKSDFDSYGSDSTCKSSNIGHLEYVKKSISLESSWRPAGESSSPDTPFPSPNEQLQQALGSIHHSFDQVRSRDTLENAKIIAPSSEISGVGETARSTHSYGGSIYSSDGIDHQLSNQHLNHVENSSTAAKTVVSEERPRSDSTCKSSSAEHLEDVTESISHESSQRSAGDSSSPDTSYPSPNEQLQQAQGSIHHSFNRLRSRDALDSVEIVGPDSELSGVGDTFTYAPPRSTHSYDGSIYSSDGIDDQLPNQHLKPVENSYNATKTVVSEERPTSDLTSKSSSAEHPEDVEESNPHESSQRPTGESSLPDTSYPSPNEQVQQAQGSIHHCFNQLKSRDTLDSVDIVAPDSELSGVGEMFTYAPARSTHSYDGSIHSSDGIDDQLPNQHLKPVENSYNAAKTVVSEKRPRSDPTSKSSSAEHPEDVKESNPHESSQRRAGESSSPDTSYPSPNEQVQQAQGSIHHSFNRLKSQDTLDSVEIVAPNSELSGVGETFTYAPARSTHSYDGSIYSSDGIDDQLPNQHLNPVENSYNAAKTIVSEERPRIGPTSKSSSAELLEDVKENISHESSQRPAGESSSPDTSYPSPNEQLQQAQGSIHHSLNRLRSRDTLESVEFVGLDSELSGVGEAFTYAPARSTYSYDGSIYSSDGIDDQLPNQQFCVGNSYNATKTGVSVERPRSDPTSKSSSAEHLEDVKESISHESFWMPAGESSSLNTSYPSPNEQLQQAQGSVRHSFGRLRSIDTLDSVEIVAPDSELCGVGETFTYAPARSSHSYDGSVYSSDGIDDQIPKQHLNLVENSNTAATTIVSEERPGRDKLFVDSMMHRDLKMKQASGNFSSDLSRRKHYVTKHGKQPQDELLKTTCNGLRGWNWMRTEREENSSRMPFYKSGYQDGYENGSPSNQMHDEFQCSSSFHSVDTSEDPEQQKMRLLRMVYALQDQLNKSSCLNGKSNSRTFTGVSSKEKRTLAYHSHEANRGVVSHDLGDHYRRFPGRCNHGENLHQMHKFSRMAFSGEATSSRSQVDHSCFHCCPQDWQCSAQLPPHFLYQNKALGMFHPGQNSYISHSSCPSSPEQYMDSEFPIWGRETKSSDQRHRAYEIKRSLREKQTLVKRHFRPIAGGAPFLTCYKCLKLLQLPADFLLFKRRCHRLKCGACLEVLEFSLQDSSHIVSYTQDSADPPPSEVDDYDELINRNNLFTASHSNHGLHVDPVSCSDYGDSVCRSCSSKGDAVPITSDQHFHGNAYDRSISNGSSGPRTEKDASIPKYLNSKKKSPVERYESDGPSSNISRSEKSSAELNKLPPSKSSPLHRLMGYSSPTEVVKGSGSCGEDAS</sequence>
<feature type="region of interest" description="Disordered" evidence="1">
    <location>
        <begin position="1439"/>
        <end position="1536"/>
    </location>
</feature>
<feature type="compositionally biased region" description="Basic and acidic residues" evidence="1">
    <location>
        <begin position="340"/>
        <end position="371"/>
    </location>
</feature>
<feature type="compositionally biased region" description="Polar residues" evidence="1">
    <location>
        <begin position="320"/>
        <end position="336"/>
    </location>
</feature>
<evidence type="ECO:0000313" key="4">
    <source>
        <dbReference type="EMBL" id="KAJ7959514.1"/>
    </source>
</evidence>
<feature type="compositionally biased region" description="Low complexity" evidence="1">
    <location>
        <begin position="305"/>
        <end position="315"/>
    </location>
</feature>
<feature type="region of interest" description="Disordered" evidence="1">
    <location>
        <begin position="240"/>
        <end position="262"/>
    </location>
</feature>
<dbReference type="Pfam" id="PF11331">
    <property type="entry name" value="Zn_ribbon_12"/>
    <property type="match status" value="1"/>
</dbReference>
<feature type="compositionally biased region" description="Polar residues" evidence="1">
    <location>
        <begin position="647"/>
        <end position="677"/>
    </location>
</feature>
<protein>
    <submittedName>
        <fullName evidence="4">Protein ENHANCED DISEASE RESISTANCE 4</fullName>
    </submittedName>
</protein>
<dbReference type="PANTHER" id="PTHR31105:SF38">
    <property type="entry name" value="PROTEIN ENHANCED DISEASE RESISTANCE 4"/>
    <property type="match status" value="1"/>
</dbReference>
<feature type="compositionally biased region" description="Low complexity" evidence="1">
    <location>
        <begin position="377"/>
        <end position="388"/>
    </location>
</feature>
<comment type="caution">
    <text evidence="4">The sequence shown here is derived from an EMBL/GenBank/DDBJ whole genome shotgun (WGS) entry which is preliminary data.</text>
</comment>
<feature type="region of interest" description="Disordered" evidence="1">
    <location>
        <begin position="41"/>
        <end position="95"/>
    </location>
</feature>
<feature type="compositionally biased region" description="Basic and acidic residues" evidence="1">
    <location>
        <begin position="610"/>
        <end position="646"/>
    </location>
</feature>
<feature type="compositionally biased region" description="Polar residues" evidence="1">
    <location>
        <begin position="247"/>
        <end position="262"/>
    </location>
</feature>
<dbReference type="PANTHER" id="PTHR31105">
    <property type="entry name" value="EXTRA-LARGE G-PROTEIN-LIKE"/>
    <property type="match status" value="1"/>
</dbReference>
<feature type="domain" description="Enhanced disease resistance 4-like N-terminal" evidence="3">
    <location>
        <begin position="8"/>
        <end position="41"/>
    </location>
</feature>
<feature type="compositionally biased region" description="Basic and acidic residues" evidence="1">
    <location>
        <begin position="490"/>
        <end position="506"/>
    </location>
</feature>
<feature type="compositionally biased region" description="Basic and acidic residues" evidence="1">
    <location>
        <begin position="765"/>
        <end position="776"/>
    </location>
</feature>
<feature type="region of interest" description="Disordered" evidence="1">
    <location>
        <begin position="417"/>
        <end position="537"/>
    </location>
</feature>
<reference evidence="4" key="1">
    <citation type="journal article" date="2023" name="Science">
        <title>Elucidation of the pathway for biosynthesis of saponin adjuvants from the soapbark tree.</title>
        <authorList>
            <person name="Reed J."/>
            <person name="Orme A."/>
            <person name="El-Demerdash A."/>
            <person name="Owen C."/>
            <person name="Martin L.B.B."/>
            <person name="Misra R.C."/>
            <person name="Kikuchi S."/>
            <person name="Rejzek M."/>
            <person name="Martin A.C."/>
            <person name="Harkess A."/>
            <person name="Leebens-Mack J."/>
            <person name="Louveau T."/>
            <person name="Stephenson M.J."/>
            <person name="Osbourn A."/>
        </authorList>
    </citation>
    <scope>NUCLEOTIDE SEQUENCE</scope>
    <source>
        <strain evidence="4">S10</strain>
    </source>
</reference>
<dbReference type="GO" id="GO:1900150">
    <property type="term" value="P:regulation of defense response to fungus"/>
    <property type="evidence" value="ECO:0007669"/>
    <property type="project" value="InterPro"/>
</dbReference>
<feature type="region of interest" description="Disordered" evidence="1">
    <location>
        <begin position="288"/>
        <end position="405"/>
    </location>
</feature>
<feature type="region of interest" description="Disordered" evidence="1">
    <location>
        <begin position="707"/>
        <end position="805"/>
    </location>
</feature>
<feature type="compositionally biased region" description="Polar residues" evidence="1">
    <location>
        <begin position="389"/>
        <end position="401"/>
    </location>
</feature>
<organism evidence="4 5">
    <name type="scientific">Quillaja saponaria</name>
    <name type="common">Soap bark tree</name>
    <dbReference type="NCBI Taxonomy" id="32244"/>
    <lineage>
        <taxon>Eukaryota</taxon>
        <taxon>Viridiplantae</taxon>
        <taxon>Streptophyta</taxon>
        <taxon>Embryophyta</taxon>
        <taxon>Tracheophyta</taxon>
        <taxon>Spermatophyta</taxon>
        <taxon>Magnoliopsida</taxon>
        <taxon>eudicotyledons</taxon>
        <taxon>Gunneridae</taxon>
        <taxon>Pentapetalae</taxon>
        <taxon>rosids</taxon>
        <taxon>fabids</taxon>
        <taxon>Fabales</taxon>
        <taxon>Quillajaceae</taxon>
        <taxon>Quillaja</taxon>
    </lineage>
</organism>
<feature type="domain" description="Probable zinc-ribbon" evidence="2">
    <location>
        <begin position="1323"/>
        <end position="1367"/>
    </location>
</feature>
<evidence type="ECO:0000259" key="3">
    <source>
        <dbReference type="Pfam" id="PF22910"/>
    </source>
</evidence>
<keyword evidence="5" id="KW-1185">Reference proteome</keyword>
<feature type="compositionally biased region" description="Polar residues" evidence="1">
    <location>
        <begin position="507"/>
        <end position="532"/>
    </location>
</feature>
<feature type="compositionally biased region" description="Basic and acidic residues" evidence="1">
    <location>
        <begin position="882"/>
        <end position="899"/>
    </location>
</feature>
<feature type="compositionally biased region" description="Low complexity" evidence="1">
    <location>
        <begin position="441"/>
        <end position="450"/>
    </location>
</feature>
<feature type="compositionally biased region" description="Polar residues" evidence="1">
    <location>
        <begin position="726"/>
        <end position="740"/>
    </location>
</feature>
<accession>A0AAD7LJW3</accession>